<dbReference type="PANTHER" id="PTHR42951">
    <property type="entry name" value="METALLO-BETA-LACTAMASE DOMAIN-CONTAINING"/>
    <property type="match status" value="1"/>
</dbReference>
<dbReference type="Proteomes" id="UP000183287">
    <property type="component" value="Unassembled WGS sequence"/>
</dbReference>
<keyword evidence="3" id="KW-1185">Reference proteome</keyword>
<dbReference type="InterPro" id="IPR050855">
    <property type="entry name" value="NDM-1-like"/>
</dbReference>
<feature type="domain" description="Metallo-beta-lactamase" evidence="1">
    <location>
        <begin position="25"/>
        <end position="230"/>
    </location>
</feature>
<dbReference type="InterPro" id="IPR001279">
    <property type="entry name" value="Metallo-B-lactamas"/>
</dbReference>
<evidence type="ECO:0000259" key="1">
    <source>
        <dbReference type="SMART" id="SM00849"/>
    </source>
</evidence>
<accession>A0A1I4N459</accession>
<proteinExistence type="predicted"/>
<dbReference type="OrthoDB" id="9784009at2"/>
<evidence type="ECO:0000313" key="3">
    <source>
        <dbReference type="Proteomes" id="UP000183287"/>
    </source>
</evidence>
<protein>
    <submittedName>
        <fullName evidence="2">Metallo-beta-lactamase superfamily protein</fullName>
    </submittedName>
</protein>
<dbReference type="RefSeq" id="WP_074904698.1">
    <property type="nucleotide sequence ID" value="NZ_FOUB01000013.1"/>
</dbReference>
<organism evidence="2 3">
    <name type="scientific">Nitrosomonas communis</name>
    <dbReference type="NCBI Taxonomy" id="44574"/>
    <lineage>
        <taxon>Bacteria</taxon>
        <taxon>Pseudomonadati</taxon>
        <taxon>Pseudomonadota</taxon>
        <taxon>Betaproteobacteria</taxon>
        <taxon>Nitrosomonadales</taxon>
        <taxon>Nitrosomonadaceae</taxon>
        <taxon>Nitrosomonas</taxon>
    </lineage>
</organism>
<evidence type="ECO:0000313" key="2">
    <source>
        <dbReference type="EMBL" id="SFM10289.1"/>
    </source>
</evidence>
<dbReference type="PANTHER" id="PTHR42951:SF22">
    <property type="entry name" value="METALLO BETA-LACTAMASE SUPERFAMILY LIPOPROTEIN"/>
    <property type="match status" value="1"/>
</dbReference>
<dbReference type="Gene3D" id="3.60.15.10">
    <property type="entry name" value="Ribonuclease Z/Hydroxyacylglutathione hydrolase-like"/>
    <property type="match status" value="1"/>
</dbReference>
<dbReference type="CDD" id="cd07726">
    <property type="entry name" value="ST1585-like_MBL-fold"/>
    <property type="match status" value="1"/>
</dbReference>
<reference evidence="3" key="1">
    <citation type="submission" date="2016-10" db="EMBL/GenBank/DDBJ databases">
        <authorList>
            <person name="Varghese N."/>
            <person name="Submissions S."/>
        </authorList>
    </citation>
    <scope>NUCLEOTIDE SEQUENCE [LARGE SCALE GENOMIC DNA]</scope>
    <source>
        <strain evidence="3">Nm44</strain>
    </source>
</reference>
<dbReference type="EMBL" id="FOUB01000013">
    <property type="protein sequence ID" value="SFM10289.1"/>
    <property type="molecule type" value="Genomic_DNA"/>
</dbReference>
<sequence>MNLPNIIDYDFGITAIDAQYHRPGRAAIHLIVENGVAALIDTGTQFSVPGVMQVLQNKQLAPENVAYVFLTHIHLDHAGGASEFMRLLPNAKLVVHPRGAKYMINPAKLIAGVMAVYGKAEFRRLYGEIFPIDENRVLEAPDETCIELNGRLLLLLDTPGHARHHYCIFDKRSHSFFTGDTFGVSYRELDVEGLEFVFPTTTPVQFDPDAAHASLERIMSYQPQYAFLTHYSRIGHLPHHAMQMHDLIDAFVNIANQATNKTAERHEFIVQALKDLLYHRLAMHGCTWSPTEIYELLRVDIELNAMGLEIWLDQSEKSNKLYILK</sequence>
<dbReference type="STRING" id="44574.AAW31_15760"/>
<dbReference type="Pfam" id="PF00753">
    <property type="entry name" value="Lactamase_B"/>
    <property type="match status" value="1"/>
</dbReference>
<dbReference type="AlphaFoldDB" id="A0A1I4N459"/>
<name>A0A1I4N459_9PROT</name>
<gene>
    <name evidence="2" type="ORF">SAMN05421863_101321</name>
</gene>
<dbReference type="InterPro" id="IPR037482">
    <property type="entry name" value="ST1585_MBL-fold"/>
</dbReference>
<dbReference type="SUPFAM" id="SSF56281">
    <property type="entry name" value="Metallo-hydrolase/oxidoreductase"/>
    <property type="match status" value="1"/>
</dbReference>
<dbReference type="InterPro" id="IPR036866">
    <property type="entry name" value="RibonucZ/Hydroxyglut_hydro"/>
</dbReference>
<dbReference type="SMART" id="SM00849">
    <property type="entry name" value="Lactamase_B"/>
    <property type="match status" value="1"/>
</dbReference>